<dbReference type="EMBL" id="CAHR02000188">
    <property type="protein sequence ID" value="CCG83917.1"/>
    <property type="molecule type" value="Genomic_DNA"/>
</dbReference>
<dbReference type="Pfam" id="PF00581">
    <property type="entry name" value="Rhodanese"/>
    <property type="match status" value="1"/>
</dbReference>
<comment type="caution">
    <text evidence="3">The sequence shown here is derived from an EMBL/GenBank/DDBJ whole genome shotgun (WGS) entry which is preliminary data.</text>
</comment>
<reference evidence="3 4" key="1">
    <citation type="journal article" date="2013" name="MBio">
        <title>Genome sequencing of the plant pathogen Taphrina deformans, the causal agent of peach leaf curl.</title>
        <authorList>
            <person name="Cisse O.H."/>
            <person name="Almeida J.M.G.C.F."/>
            <person name="Fonseca A."/>
            <person name="Kumar A.A."/>
            <person name="Salojaervi J."/>
            <person name="Overmyer K."/>
            <person name="Hauser P.M."/>
            <person name="Pagni M."/>
        </authorList>
    </citation>
    <scope>NUCLEOTIDE SEQUENCE [LARGE SCALE GENOMIC DNA]</scope>
    <source>
        <strain evidence="4">PYCC 5710 / ATCC 11124 / CBS 356.35 / IMI 108563 / JCM 9778 / NBRC 8474</strain>
    </source>
</reference>
<feature type="region of interest" description="Disordered" evidence="1">
    <location>
        <begin position="129"/>
        <end position="148"/>
    </location>
</feature>
<dbReference type="SUPFAM" id="SSF52821">
    <property type="entry name" value="Rhodanese/Cell cycle control phosphatase"/>
    <property type="match status" value="1"/>
</dbReference>
<sequence>MLRTTLLQTRLSARSLSHAALLREQEYDYTRISNLIRSPSPSQKLIDVREPHEFAAGHIPTSINLPLSTLEATLSLPASEFRRRLGVEKPAVEEEVVFYCKAGVRSTSASRIAERQGYRAVGNYRGSWTDYASRRDAGDGGGGGKRAFSTARLTADDDKAPNPNVQDGTGQGAPGGIDLKKMNQGEEKRAEADKAREKEDGNLAGAKEEESESVRSGAELSGNKKFE</sequence>
<protein>
    <recommendedName>
        <fullName evidence="2">Rhodanese domain-containing protein</fullName>
    </recommendedName>
</protein>
<dbReference type="GO" id="GO:0004792">
    <property type="term" value="F:thiosulfate-cyanide sulfurtransferase activity"/>
    <property type="evidence" value="ECO:0007669"/>
    <property type="project" value="TreeGrafter"/>
</dbReference>
<dbReference type="SMART" id="SM00450">
    <property type="entry name" value="RHOD"/>
    <property type="match status" value="1"/>
</dbReference>
<dbReference type="OrthoDB" id="566238at2759"/>
<dbReference type="AlphaFoldDB" id="R4XE25"/>
<accession>R4XE25</accession>
<dbReference type="VEuPathDB" id="FungiDB:TAPDE_004255"/>
<feature type="region of interest" description="Disordered" evidence="1">
    <location>
        <begin position="153"/>
        <end position="227"/>
    </location>
</feature>
<dbReference type="STRING" id="1097556.R4XE25"/>
<feature type="compositionally biased region" description="Basic and acidic residues" evidence="1">
    <location>
        <begin position="178"/>
        <end position="201"/>
    </location>
</feature>
<dbReference type="PANTHER" id="PTHR44086">
    <property type="entry name" value="THIOSULFATE SULFURTRANSFERASE RDL2, MITOCHONDRIAL-RELATED"/>
    <property type="match status" value="1"/>
</dbReference>
<gene>
    <name evidence="3" type="ORF">TAPDE_004255</name>
</gene>
<evidence type="ECO:0000313" key="4">
    <source>
        <dbReference type="Proteomes" id="UP000013776"/>
    </source>
</evidence>
<name>R4XE25_TAPDE</name>
<evidence type="ECO:0000256" key="1">
    <source>
        <dbReference type="SAM" id="MobiDB-lite"/>
    </source>
</evidence>
<dbReference type="CDD" id="cd01519">
    <property type="entry name" value="RHOD_HSP67B2"/>
    <property type="match status" value="1"/>
</dbReference>
<dbReference type="PANTHER" id="PTHR44086:SF10">
    <property type="entry name" value="THIOSULFATE SULFURTRANSFERASE_RHODANESE-LIKE DOMAIN-CONTAINING PROTEIN 3"/>
    <property type="match status" value="1"/>
</dbReference>
<dbReference type="InterPro" id="IPR001763">
    <property type="entry name" value="Rhodanese-like_dom"/>
</dbReference>
<dbReference type="eggNOG" id="KOG1530">
    <property type="taxonomic scope" value="Eukaryota"/>
</dbReference>
<dbReference type="Proteomes" id="UP000013776">
    <property type="component" value="Unassembled WGS sequence"/>
</dbReference>
<dbReference type="Gene3D" id="3.40.250.10">
    <property type="entry name" value="Rhodanese-like domain"/>
    <property type="match status" value="1"/>
</dbReference>
<dbReference type="InterPro" id="IPR036873">
    <property type="entry name" value="Rhodanese-like_dom_sf"/>
</dbReference>
<proteinExistence type="predicted"/>
<dbReference type="PROSITE" id="PS50206">
    <property type="entry name" value="RHODANESE_3"/>
    <property type="match status" value="1"/>
</dbReference>
<keyword evidence="4" id="KW-1185">Reference proteome</keyword>
<organism evidence="3 4">
    <name type="scientific">Taphrina deformans (strain PYCC 5710 / ATCC 11124 / CBS 356.35 / IMI 108563 / JCM 9778 / NBRC 8474)</name>
    <name type="common">Peach leaf curl fungus</name>
    <name type="synonym">Lalaria deformans</name>
    <dbReference type="NCBI Taxonomy" id="1097556"/>
    <lineage>
        <taxon>Eukaryota</taxon>
        <taxon>Fungi</taxon>
        <taxon>Dikarya</taxon>
        <taxon>Ascomycota</taxon>
        <taxon>Taphrinomycotina</taxon>
        <taxon>Taphrinomycetes</taxon>
        <taxon>Taphrinales</taxon>
        <taxon>Taphrinaceae</taxon>
        <taxon>Taphrina</taxon>
    </lineage>
</organism>
<feature type="domain" description="Rhodanese" evidence="2">
    <location>
        <begin position="39"/>
        <end position="140"/>
    </location>
</feature>
<evidence type="ECO:0000313" key="3">
    <source>
        <dbReference type="EMBL" id="CCG83917.1"/>
    </source>
</evidence>
<dbReference type="GO" id="GO:0005739">
    <property type="term" value="C:mitochondrion"/>
    <property type="evidence" value="ECO:0007669"/>
    <property type="project" value="TreeGrafter"/>
</dbReference>
<evidence type="ECO:0000259" key="2">
    <source>
        <dbReference type="PROSITE" id="PS50206"/>
    </source>
</evidence>